<proteinExistence type="predicted"/>
<accession>A0A8S1KCM2</accession>
<organism evidence="1 2">
    <name type="scientific">Paramecium primaurelia</name>
    <dbReference type="NCBI Taxonomy" id="5886"/>
    <lineage>
        <taxon>Eukaryota</taxon>
        <taxon>Sar</taxon>
        <taxon>Alveolata</taxon>
        <taxon>Ciliophora</taxon>
        <taxon>Intramacronucleata</taxon>
        <taxon>Oligohymenophorea</taxon>
        <taxon>Peniculida</taxon>
        <taxon>Parameciidae</taxon>
        <taxon>Paramecium</taxon>
    </lineage>
</organism>
<comment type="caution">
    <text evidence="1">The sequence shown here is derived from an EMBL/GenBank/DDBJ whole genome shotgun (WGS) entry which is preliminary data.</text>
</comment>
<dbReference type="EMBL" id="CAJJDM010000016">
    <property type="protein sequence ID" value="CAD8052243.1"/>
    <property type="molecule type" value="Genomic_DNA"/>
</dbReference>
<evidence type="ECO:0000313" key="2">
    <source>
        <dbReference type="Proteomes" id="UP000688137"/>
    </source>
</evidence>
<protein>
    <submittedName>
        <fullName evidence="1">Uncharacterized protein</fullName>
    </submittedName>
</protein>
<name>A0A8S1KCM2_PARPR</name>
<dbReference type="AlphaFoldDB" id="A0A8S1KCM2"/>
<sequence>MKFQEKSLILDKSITNNNFWKQTTLIQIKKKQIKNEPFNKQFKIQQSNQNNKKQINSLKNQTVLFQHKIQVLLNIKLLLKIVAQLKIYQEKLQLQNKKGQGSEIIHFQLILFQ</sequence>
<dbReference type="Proteomes" id="UP000688137">
    <property type="component" value="Unassembled WGS sequence"/>
</dbReference>
<keyword evidence="2" id="KW-1185">Reference proteome</keyword>
<reference evidence="1" key="1">
    <citation type="submission" date="2021-01" db="EMBL/GenBank/DDBJ databases">
        <authorList>
            <consortium name="Genoscope - CEA"/>
            <person name="William W."/>
        </authorList>
    </citation>
    <scope>NUCLEOTIDE SEQUENCE</scope>
</reference>
<gene>
    <name evidence="1" type="ORF">PPRIM_AZ9-3.1.T0190085</name>
</gene>
<evidence type="ECO:0000313" key="1">
    <source>
        <dbReference type="EMBL" id="CAD8052243.1"/>
    </source>
</evidence>